<dbReference type="STRING" id="309799.DICTH_0777"/>
<dbReference type="GO" id="GO:0016757">
    <property type="term" value="F:glycosyltransferase activity"/>
    <property type="evidence" value="ECO:0007669"/>
    <property type="project" value="InterPro"/>
</dbReference>
<gene>
    <name evidence="3" type="ordered locus">DICTH_0777</name>
</gene>
<organism evidence="3 4">
    <name type="scientific">Dictyoglomus thermophilum (strain ATCC 35947 / DSM 3960 / H-6-12)</name>
    <dbReference type="NCBI Taxonomy" id="309799"/>
    <lineage>
        <taxon>Bacteria</taxon>
        <taxon>Pseudomonadati</taxon>
        <taxon>Dictyoglomota</taxon>
        <taxon>Dictyoglomia</taxon>
        <taxon>Dictyoglomales</taxon>
        <taxon>Dictyoglomaceae</taxon>
        <taxon>Dictyoglomus</taxon>
    </lineage>
</organism>
<dbReference type="SUPFAM" id="SSF53756">
    <property type="entry name" value="UDP-Glycosyltransferase/glycogen phosphorylase"/>
    <property type="match status" value="1"/>
</dbReference>
<dbReference type="AlphaFoldDB" id="B5YDN5"/>
<dbReference type="EMBL" id="CP001146">
    <property type="protein sequence ID" value="ACI19521.1"/>
    <property type="molecule type" value="Genomic_DNA"/>
</dbReference>
<keyword evidence="3" id="KW-0808">Transferase</keyword>
<feature type="domain" description="Glycosyltransferase subfamily 4-like N-terminal" evidence="2">
    <location>
        <begin position="16"/>
        <end position="193"/>
    </location>
</feature>
<reference evidence="3 4" key="1">
    <citation type="journal article" date="2014" name="Genome Announc.">
        <title>Complete Genome Sequence of the Extreme Thermophile Dictyoglomus thermophilum H-6-12.</title>
        <authorList>
            <person name="Coil D.A."/>
            <person name="Badger J.H."/>
            <person name="Forberger H.C."/>
            <person name="Riggs F."/>
            <person name="Madupu R."/>
            <person name="Fedorova N."/>
            <person name="Ward N."/>
            <person name="Robb F.T."/>
            <person name="Eisen J.A."/>
        </authorList>
    </citation>
    <scope>NUCLEOTIDE SEQUENCE [LARGE SCALE GENOMIC DNA]</scope>
    <source>
        <strain evidence="4">ATCC 35947 / DSM 3960 / H-6-12</strain>
    </source>
</reference>
<sequence>MILMKVAVVHDWIVNIGGAEKVLKAILEIFPDADVYTLVYLKNTVKKLGIESKIYPSFINGLPFAKEKYSYYLPLMPLAVEQFDLSQYDLVISSSHCVAKGILTKSYQIHVCYCHTPMRYIWDLYFSYLKDQKLEKGIKNIFVRLVFHYLRMWDVLSANRVDYFIANSQNVADRIKKIYRRDPVVIYPPVDVELFSPSDKKEDYFIVLSRLVPYKKVDLVVEVFNDLKLPLLVIGDGEDMQKIKKMARENIKILGWQEDSVVREYLSKAQALIFASEEDFGIVPVEAQACGTPVIAYKRGGAKETVIEGETGIFFEEQNGESLKEAVLRFLREKDSFKKEKLIENAKRFSKERFKIEFKSYIEGIIK</sequence>
<dbReference type="eggNOG" id="COG0438">
    <property type="taxonomic scope" value="Bacteria"/>
</dbReference>
<dbReference type="Pfam" id="PF13439">
    <property type="entry name" value="Glyco_transf_4"/>
    <property type="match status" value="1"/>
</dbReference>
<accession>B5YDN5</accession>
<evidence type="ECO:0000259" key="2">
    <source>
        <dbReference type="Pfam" id="PF13439"/>
    </source>
</evidence>
<name>B5YDN5_DICT6</name>
<dbReference type="Proteomes" id="UP000001733">
    <property type="component" value="Chromosome"/>
</dbReference>
<keyword evidence="4" id="KW-1185">Reference proteome</keyword>
<dbReference type="KEGG" id="dth:DICTH_0777"/>
<dbReference type="Gene3D" id="3.40.50.2000">
    <property type="entry name" value="Glycogen Phosphorylase B"/>
    <property type="match status" value="2"/>
</dbReference>
<dbReference type="InterPro" id="IPR050194">
    <property type="entry name" value="Glycosyltransferase_grp1"/>
</dbReference>
<dbReference type="InterPro" id="IPR028098">
    <property type="entry name" value="Glyco_trans_4-like_N"/>
</dbReference>
<evidence type="ECO:0000313" key="3">
    <source>
        <dbReference type="EMBL" id="ACI19521.1"/>
    </source>
</evidence>
<protein>
    <submittedName>
        <fullName evidence="3">Mannosyl transferase</fullName>
    </submittedName>
</protein>
<dbReference type="CDD" id="cd03804">
    <property type="entry name" value="GT4_WbaZ-like"/>
    <property type="match status" value="1"/>
</dbReference>
<dbReference type="InterPro" id="IPR001296">
    <property type="entry name" value="Glyco_trans_1"/>
</dbReference>
<dbReference type="PANTHER" id="PTHR45947:SF3">
    <property type="entry name" value="SULFOQUINOVOSYL TRANSFERASE SQD2"/>
    <property type="match status" value="1"/>
</dbReference>
<evidence type="ECO:0000259" key="1">
    <source>
        <dbReference type="Pfam" id="PF00534"/>
    </source>
</evidence>
<proteinExistence type="predicted"/>
<dbReference type="CAZy" id="GT4">
    <property type="family name" value="Glycosyltransferase Family 4"/>
</dbReference>
<dbReference type="Pfam" id="PF00534">
    <property type="entry name" value="Glycos_transf_1"/>
    <property type="match status" value="1"/>
</dbReference>
<dbReference type="PANTHER" id="PTHR45947">
    <property type="entry name" value="SULFOQUINOVOSYL TRANSFERASE SQD2"/>
    <property type="match status" value="1"/>
</dbReference>
<dbReference type="HOGENOM" id="CLU_041001_0_0_0"/>
<evidence type="ECO:0000313" key="4">
    <source>
        <dbReference type="Proteomes" id="UP000001733"/>
    </source>
</evidence>
<feature type="domain" description="Glycosyl transferase family 1" evidence="1">
    <location>
        <begin position="197"/>
        <end position="348"/>
    </location>
</feature>
<dbReference type="PaxDb" id="309799-DICTH_0777"/>